<evidence type="ECO:0000313" key="3">
    <source>
        <dbReference type="EMBL" id="GMI58175.1"/>
    </source>
</evidence>
<dbReference type="NCBIfam" id="TIGR00231">
    <property type="entry name" value="small_GTP"/>
    <property type="match status" value="1"/>
</dbReference>
<comment type="caution">
    <text evidence="3">The sequence shown here is derived from an EMBL/GenBank/DDBJ whole genome shotgun (WGS) entry which is preliminary data.</text>
</comment>
<organism evidence="3 4">
    <name type="scientific">Tetraparma gracilis</name>
    <dbReference type="NCBI Taxonomy" id="2962635"/>
    <lineage>
        <taxon>Eukaryota</taxon>
        <taxon>Sar</taxon>
        <taxon>Stramenopiles</taxon>
        <taxon>Ochrophyta</taxon>
        <taxon>Bolidophyceae</taxon>
        <taxon>Parmales</taxon>
        <taxon>Triparmaceae</taxon>
        <taxon>Tetraparma</taxon>
    </lineage>
</organism>
<dbReference type="SMART" id="SM00173">
    <property type="entry name" value="RAS"/>
    <property type="match status" value="1"/>
</dbReference>
<keyword evidence="4" id="KW-1185">Reference proteome</keyword>
<dbReference type="SMART" id="SM00174">
    <property type="entry name" value="RHO"/>
    <property type="match status" value="1"/>
</dbReference>
<name>A0ABQ6ND31_9STRA</name>
<evidence type="ECO:0000256" key="2">
    <source>
        <dbReference type="SAM" id="MobiDB-lite"/>
    </source>
</evidence>
<dbReference type="Gene3D" id="3.40.50.300">
    <property type="entry name" value="P-loop containing nucleotide triphosphate hydrolases"/>
    <property type="match status" value="1"/>
</dbReference>
<dbReference type="PRINTS" id="PR00449">
    <property type="entry name" value="RASTRNSFRMNG"/>
</dbReference>
<dbReference type="SUPFAM" id="SSF52540">
    <property type="entry name" value="P-loop containing nucleoside triphosphate hydrolases"/>
    <property type="match status" value="1"/>
</dbReference>
<sequence>MAEAKNEAKMGEESPESSDSEAENIKQFKVILLGNGATGKTSLAQRFANDQFAQSYKQTIGLDFFMKRITLPGDVEVALQIWDIGGQSIGGKMINNYIYGAHACIMCYDITNVDSFMDLEDWYRLVKKSFKDEKLPMCVLLGNKTDLNHMKVVKDTVAHRFASENSMHEHAVSAKTGDKVQTTFYQVAATLSGVLMPKAEMDSHETVVTAQITGYEQHDSEVEGGQVPEYTHKRQSCVLS</sequence>
<dbReference type="InterPro" id="IPR027417">
    <property type="entry name" value="P-loop_NTPase"/>
</dbReference>
<feature type="compositionally biased region" description="Basic and acidic residues" evidence="2">
    <location>
        <begin position="1"/>
        <end position="12"/>
    </location>
</feature>
<dbReference type="InterPro" id="IPR001806">
    <property type="entry name" value="Small_GTPase"/>
</dbReference>
<dbReference type="PROSITE" id="PS51419">
    <property type="entry name" value="RAB"/>
    <property type="match status" value="1"/>
</dbReference>
<dbReference type="SMART" id="SM00175">
    <property type="entry name" value="RAB"/>
    <property type="match status" value="1"/>
</dbReference>
<gene>
    <name evidence="3" type="ORF">TeGR_g12620</name>
</gene>
<feature type="region of interest" description="Disordered" evidence="2">
    <location>
        <begin position="218"/>
        <end position="240"/>
    </location>
</feature>
<evidence type="ECO:0000256" key="1">
    <source>
        <dbReference type="ARBA" id="ARBA00022741"/>
    </source>
</evidence>
<evidence type="ECO:0000313" key="4">
    <source>
        <dbReference type="Proteomes" id="UP001165060"/>
    </source>
</evidence>
<accession>A0ABQ6ND31</accession>
<keyword evidence="1" id="KW-0547">Nucleotide-binding</keyword>
<feature type="compositionally biased region" description="Acidic residues" evidence="2">
    <location>
        <begin position="13"/>
        <end position="22"/>
    </location>
</feature>
<protein>
    <recommendedName>
        <fullName evidence="5">Ras-related protein Rab-28</fullName>
    </recommendedName>
</protein>
<feature type="region of interest" description="Disordered" evidence="2">
    <location>
        <begin position="1"/>
        <end position="22"/>
    </location>
</feature>
<dbReference type="SMART" id="SM00176">
    <property type="entry name" value="RAN"/>
    <property type="match status" value="1"/>
</dbReference>
<reference evidence="3 4" key="1">
    <citation type="journal article" date="2023" name="Commun. Biol.">
        <title>Genome analysis of Parmales, the sister group of diatoms, reveals the evolutionary specialization of diatoms from phago-mixotrophs to photoautotrophs.</title>
        <authorList>
            <person name="Ban H."/>
            <person name="Sato S."/>
            <person name="Yoshikawa S."/>
            <person name="Yamada K."/>
            <person name="Nakamura Y."/>
            <person name="Ichinomiya M."/>
            <person name="Sato N."/>
            <person name="Blanc-Mathieu R."/>
            <person name="Endo H."/>
            <person name="Kuwata A."/>
            <person name="Ogata H."/>
        </authorList>
    </citation>
    <scope>NUCLEOTIDE SEQUENCE [LARGE SCALE GENOMIC DNA]</scope>
</reference>
<dbReference type="PANTHER" id="PTHR47978">
    <property type="match status" value="1"/>
</dbReference>
<dbReference type="Proteomes" id="UP001165060">
    <property type="component" value="Unassembled WGS sequence"/>
</dbReference>
<evidence type="ECO:0008006" key="5">
    <source>
        <dbReference type="Google" id="ProtNLM"/>
    </source>
</evidence>
<dbReference type="InterPro" id="IPR005225">
    <property type="entry name" value="Small_GTP-bd"/>
</dbReference>
<dbReference type="Pfam" id="PF00071">
    <property type="entry name" value="Ras"/>
    <property type="match status" value="1"/>
</dbReference>
<dbReference type="EMBL" id="BRYB01006461">
    <property type="protein sequence ID" value="GMI58175.1"/>
    <property type="molecule type" value="Genomic_DNA"/>
</dbReference>
<proteinExistence type="predicted"/>
<dbReference type="PROSITE" id="PS51421">
    <property type="entry name" value="RAS"/>
    <property type="match status" value="1"/>
</dbReference>